<dbReference type="CDD" id="cd09021">
    <property type="entry name" value="Aldose_epim_Ec_YphB"/>
    <property type="match status" value="1"/>
</dbReference>
<dbReference type="Pfam" id="PF01263">
    <property type="entry name" value="Aldose_epim"/>
    <property type="match status" value="1"/>
</dbReference>
<organism evidence="1 2">
    <name type="scientific">Jiella mangrovi</name>
    <dbReference type="NCBI Taxonomy" id="2821407"/>
    <lineage>
        <taxon>Bacteria</taxon>
        <taxon>Pseudomonadati</taxon>
        <taxon>Pseudomonadota</taxon>
        <taxon>Alphaproteobacteria</taxon>
        <taxon>Hyphomicrobiales</taxon>
        <taxon>Aurantimonadaceae</taxon>
        <taxon>Jiella</taxon>
    </lineage>
</organism>
<evidence type="ECO:0000313" key="2">
    <source>
        <dbReference type="Proteomes" id="UP000678276"/>
    </source>
</evidence>
<protein>
    <submittedName>
        <fullName evidence="1">Aldose 1-epimerase</fullName>
    </submittedName>
</protein>
<dbReference type="RefSeq" id="WP_209594937.1">
    <property type="nucleotide sequence ID" value="NZ_JAGJCF010000007.1"/>
</dbReference>
<accession>A0ABS4BI60</accession>
<keyword evidence="2" id="KW-1185">Reference proteome</keyword>
<name>A0ABS4BI60_9HYPH</name>
<dbReference type="EMBL" id="JAGJCF010000007">
    <property type="protein sequence ID" value="MBP0616452.1"/>
    <property type="molecule type" value="Genomic_DNA"/>
</dbReference>
<dbReference type="InterPro" id="IPR014718">
    <property type="entry name" value="GH-type_carb-bd"/>
</dbReference>
<dbReference type="Gene3D" id="2.70.98.10">
    <property type="match status" value="1"/>
</dbReference>
<dbReference type="Proteomes" id="UP000678276">
    <property type="component" value="Unassembled WGS sequence"/>
</dbReference>
<comment type="caution">
    <text evidence="1">The sequence shown here is derived from an EMBL/GenBank/DDBJ whole genome shotgun (WGS) entry which is preliminary data.</text>
</comment>
<proteinExistence type="predicted"/>
<dbReference type="SUPFAM" id="SSF74650">
    <property type="entry name" value="Galactose mutarotase-like"/>
    <property type="match status" value="1"/>
</dbReference>
<sequence length="310" mass="34305">MTQPSEMPECLRLTAGDLRLSLAPGVGGAITGLTRRNVPILRETPPEALLERRAGLCSSYAMIPYSNRIADAKFSFGGERFQLARNFGDNPHSLHGNGWQREWTVVSAASETAVLCLDHDPGESPQRQAEWPFAYRATQRFVLEPSVLTITLTLENRDTRPMPAGFGLHPYFDRAGASLRYEAGTVWQSDARLLPTVRSPVPAGWDATKSRAVDGMTDVDHCFEDWNGPAEIAYPGRDEGQGIGIRIIADDLFSKLVIFRADARDFFAVEPVSHMVDAVNRMDVEDHGLHVLSPGERLEGTVRFEITEGR</sequence>
<gene>
    <name evidence="1" type="ORF">J6595_12755</name>
</gene>
<reference evidence="1 2" key="1">
    <citation type="submission" date="2021-04" db="EMBL/GenBank/DDBJ databases">
        <title>Whole genome sequence of Jiella sp. KSK16Y-1.</title>
        <authorList>
            <person name="Tuo L."/>
        </authorList>
    </citation>
    <scope>NUCLEOTIDE SEQUENCE [LARGE SCALE GENOMIC DNA]</scope>
    <source>
        <strain evidence="1 2">KSK16Y-1</strain>
    </source>
</reference>
<dbReference type="InterPro" id="IPR011013">
    <property type="entry name" value="Gal_mutarotase_sf_dom"/>
</dbReference>
<evidence type="ECO:0000313" key="1">
    <source>
        <dbReference type="EMBL" id="MBP0616452.1"/>
    </source>
</evidence>
<dbReference type="InterPro" id="IPR008183">
    <property type="entry name" value="Aldose_1/G6P_1-epimerase"/>
</dbReference>